<dbReference type="EMBL" id="LT598477">
    <property type="protein sequence ID" value="SCU94503.1"/>
    <property type="molecule type" value="Genomic_DNA"/>
</dbReference>
<evidence type="ECO:0000313" key="10">
    <source>
        <dbReference type="Proteomes" id="UP000191144"/>
    </source>
</evidence>
<dbReference type="GO" id="GO:0045329">
    <property type="term" value="P:carnitine biosynthetic process"/>
    <property type="evidence" value="ECO:0007669"/>
    <property type="project" value="TreeGrafter"/>
</dbReference>
<evidence type="ECO:0000256" key="3">
    <source>
        <dbReference type="ARBA" id="ARBA00022723"/>
    </source>
</evidence>
<dbReference type="InterPro" id="IPR050411">
    <property type="entry name" value="AlphaKG_dependent_hydroxylases"/>
</dbReference>
<keyword evidence="3" id="KW-0479">Metal-binding</keyword>
<dbReference type="Proteomes" id="UP000191144">
    <property type="component" value="Chromosome F"/>
</dbReference>
<comment type="similarity">
    <text evidence="2">Belongs to the gamma-BBH/TMLD family.</text>
</comment>
<dbReference type="CDD" id="cd00250">
    <property type="entry name" value="CAS_like"/>
    <property type="match status" value="1"/>
</dbReference>
<dbReference type="PANTHER" id="PTHR10696">
    <property type="entry name" value="GAMMA-BUTYROBETAINE HYDROXYLASE-RELATED"/>
    <property type="match status" value="1"/>
</dbReference>
<evidence type="ECO:0000256" key="4">
    <source>
        <dbReference type="ARBA" id="ARBA00022964"/>
    </source>
</evidence>
<dbReference type="InterPro" id="IPR010376">
    <property type="entry name" value="GBBH-like_N"/>
</dbReference>
<protein>
    <submittedName>
        <fullName evidence="9">LAME_0F07690g1_1</fullName>
    </submittedName>
</protein>
<dbReference type="InterPro" id="IPR003819">
    <property type="entry name" value="TauD/TfdA-like"/>
</dbReference>
<dbReference type="GO" id="GO:0046872">
    <property type="term" value="F:metal ion binding"/>
    <property type="evidence" value="ECO:0007669"/>
    <property type="project" value="UniProtKB-KW"/>
</dbReference>
<dbReference type="Gene3D" id="3.30.2020.30">
    <property type="match status" value="1"/>
</dbReference>
<keyword evidence="5" id="KW-0560">Oxidoreductase</keyword>
<organism evidence="9 10">
    <name type="scientific">Lachancea meyersii CBS 8951</name>
    <dbReference type="NCBI Taxonomy" id="1266667"/>
    <lineage>
        <taxon>Eukaryota</taxon>
        <taxon>Fungi</taxon>
        <taxon>Dikarya</taxon>
        <taxon>Ascomycota</taxon>
        <taxon>Saccharomycotina</taxon>
        <taxon>Saccharomycetes</taxon>
        <taxon>Saccharomycetales</taxon>
        <taxon>Saccharomycetaceae</taxon>
        <taxon>Lachancea</taxon>
    </lineage>
</organism>
<gene>
    <name evidence="9" type="ORF">LAME_0F07690G</name>
</gene>
<keyword evidence="4" id="KW-0223">Dioxygenase</keyword>
<dbReference type="GO" id="GO:0016706">
    <property type="term" value="F:2-oxoglutarate-dependent dioxygenase activity"/>
    <property type="evidence" value="ECO:0007669"/>
    <property type="project" value="UniProtKB-ARBA"/>
</dbReference>
<dbReference type="GO" id="GO:0005739">
    <property type="term" value="C:mitochondrion"/>
    <property type="evidence" value="ECO:0007669"/>
    <property type="project" value="TreeGrafter"/>
</dbReference>
<evidence type="ECO:0000256" key="1">
    <source>
        <dbReference type="ARBA" id="ARBA00001954"/>
    </source>
</evidence>
<evidence type="ECO:0000259" key="8">
    <source>
        <dbReference type="Pfam" id="PF06155"/>
    </source>
</evidence>
<name>A0A1G4JUE2_9SACH</name>
<feature type="domain" description="TauD/TfdA-like" evidence="7">
    <location>
        <begin position="172"/>
        <end position="442"/>
    </location>
</feature>
<dbReference type="Pfam" id="PF06155">
    <property type="entry name" value="GBBH-like_N"/>
    <property type="match status" value="1"/>
</dbReference>
<proteinExistence type="inferred from homology"/>
<dbReference type="InterPro" id="IPR038492">
    <property type="entry name" value="GBBH-like_N_sf"/>
</dbReference>
<dbReference type="Gene3D" id="3.60.130.10">
    <property type="entry name" value="Clavaminate synthase-like"/>
    <property type="match status" value="1"/>
</dbReference>
<accession>A0A1G4JUE2</accession>
<keyword evidence="10" id="KW-1185">Reference proteome</keyword>
<keyword evidence="6" id="KW-0408">Iron</keyword>
<evidence type="ECO:0000313" key="9">
    <source>
        <dbReference type="EMBL" id="SCU94503.1"/>
    </source>
</evidence>
<comment type="cofactor">
    <cofactor evidence="1">
        <name>Fe(2+)</name>
        <dbReference type="ChEBI" id="CHEBI:29033"/>
    </cofactor>
</comment>
<evidence type="ECO:0000259" key="7">
    <source>
        <dbReference type="Pfam" id="PF02668"/>
    </source>
</evidence>
<dbReference type="SUPFAM" id="SSF51197">
    <property type="entry name" value="Clavaminate synthase-like"/>
    <property type="match status" value="1"/>
</dbReference>
<evidence type="ECO:0000256" key="6">
    <source>
        <dbReference type="ARBA" id="ARBA00023004"/>
    </source>
</evidence>
<dbReference type="AlphaFoldDB" id="A0A1G4JUE2"/>
<dbReference type="OrthoDB" id="406634at2759"/>
<reference evidence="10" key="1">
    <citation type="submission" date="2016-03" db="EMBL/GenBank/DDBJ databases">
        <authorList>
            <person name="Devillers Hugo."/>
        </authorList>
    </citation>
    <scope>NUCLEOTIDE SEQUENCE [LARGE SCALE GENOMIC DNA]</scope>
</reference>
<feature type="domain" description="Gamma-butyrobetaine hydroxylase-like N-terminal" evidence="8">
    <location>
        <begin position="69"/>
        <end position="139"/>
    </location>
</feature>
<dbReference type="PANTHER" id="PTHR10696:SF25">
    <property type="entry name" value="OXIDOREDUCTASE AIM17-RELATED"/>
    <property type="match status" value="1"/>
</dbReference>
<dbReference type="InterPro" id="IPR042098">
    <property type="entry name" value="TauD-like_sf"/>
</dbReference>
<evidence type="ECO:0000256" key="2">
    <source>
        <dbReference type="ARBA" id="ARBA00008654"/>
    </source>
</evidence>
<evidence type="ECO:0000256" key="5">
    <source>
        <dbReference type="ARBA" id="ARBA00023002"/>
    </source>
</evidence>
<dbReference type="Pfam" id="PF02668">
    <property type="entry name" value="TauD"/>
    <property type="match status" value="1"/>
</dbReference>
<sequence length="462" mass="51811">MKHWKVVLATGRRLNSSLTSARLGSGELGGNQDRGAIVKTLFSKDSTTITYKTSPGPSFPQEHANGSVTVSFSNLFLRDASQSARSVDASSGQKLFRTGQLVANPSATVPQRVEITPDKQAVHIDWGDGDTYDYPLAFLKQFSGGPIESQGPSPLLWDRASLKENIGNLLSVNYASFASKTSSKGLYQTLANCRKFGISFIADLPQQRPELQLKKVVEPIGPIRHTFYGEIFDVKTKPGAENIAYTNHALALHQDLLYMDNAPGWQILHAIKNSSDGSEAGMNYFADAFSAARFVRDTDADAYEALTQVPINYHYKRNDNRYYNSRPLIVENEISTDNLVSSNYVSLIKEVNYSPMFQAPFTFGIWDKPKGQELSTPSGKLTQRLLFKDFLRGLALFEKFINMPENQFRLKLPENACVIFNNRRLLHARTAFSGERWLRGCYLDDDALKSRLAYLEERDQHH</sequence>